<evidence type="ECO:0000256" key="3">
    <source>
        <dbReference type="SAM" id="SignalP"/>
    </source>
</evidence>
<evidence type="ECO:0000256" key="2">
    <source>
        <dbReference type="ARBA" id="ARBA00022729"/>
    </source>
</evidence>
<dbReference type="PRINTS" id="PR01805">
    <property type="entry name" value="VACJLIPOPROT"/>
</dbReference>
<dbReference type="AlphaFoldDB" id="A0A4R1F534"/>
<dbReference type="EMBL" id="SMFQ01000003">
    <property type="protein sequence ID" value="TCJ87659.1"/>
    <property type="molecule type" value="Genomic_DNA"/>
</dbReference>
<dbReference type="RefSeq" id="WP_131905922.1">
    <property type="nucleotide sequence ID" value="NZ_BAAAFU010000004.1"/>
</dbReference>
<dbReference type="Pfam" id="PF04333">
    <property type="entry name" value="MlaA"/>
    <property type="match status" value="1"/>
</dbReference>
<protein>
    <submittedName>
        <fullName evidence="4">Phospholipid-binding lipoprotein MlaA</fullName>
    </submittedName>
</protein>
<reference evidence="4 5" key="1">
    <citation type="submission" date="2019-03" db="EMBL/GenBank/DDBJ databases">
        <title>Genomic Encyclopedia of Type Strains, Phase IV (KMG-IV): sequencing the most valuable type-strain genomes for metagenomic binning, comparative biology and taxonomic classification.</title>
        <authorList>
            <person name="Goeker M."/>
        </authorList>
    </citation>
    <scope>NUCLEOTIDE SEQUENCE [LARGE SCALE GENOMIC DNA]</scope>
    <source>
        <strain evidence="4 5">DSM 24830</strain>
    </source>
</reference>
<proteinExistence type="inferred from homology"/>
<accession>A0A4R1F534</accession>
<dbReference type="GO" id="GO:0016020">
    <property type="term" value="C:membrane"/>
    <property type="evidence" value="ECO:0007669"/>
    <property type="project" value="InterPro"/>
</dbReference>
<organism evidence="4 5">
    <name type="scientific">Cocleimonas flava</name>
    <dbReference type="NCBI Taxonomy" id="634765"/>
    <lineage>
        <taxon>Bacteria</taxon>
        <taxon>Pseudomonadati</taxon>
        <taxon>Pseudomonadota</taxon>
        <taxon>Gammaproteobacteria</taxon>
        <taxon>Thiotrichales</taxon>
        <taxon>Thiotrichaceae</taxon>
        <taxon>Cocleimonas</taxon>
    </lineage>
</organism>
<dbReference type="OrthoDB" id="9785326at2"/>
<dbReference type="PANTHER" id="PTHR30035:SF3">
    <property type="entry name" value="INTERMEMBRANE PHOSPHOLIPID TRANSPORT SYSTEM LIPOPROTEIN MLAA"/>
    <property type="match status" value="1"/>
</dbReference>
<sequence length="268" mass="29471">MGLNNNSATQKVILSVALLMSLTACSQTKTTQAEGVSSTDSAVVSASNNPSNKDSLEKFNRSIYSFNVGLDNYFLKPVAKGYKAVTPEFVDTSVTNFFSNLGDVSNAINNLLQFKVSDAINDTERFVFNSTFGFAGLLDVASAAGLEKHNEDFGQTLARWGVGSGPYIMLPFLGPSTVRDASAKFTVDRLTDVTNYSDESLYYFALEMIDKRADLLNEEKAFENISNDQYVALRDAWLQRRDYLITDGKSSKDSASDLIDRLESLDDL</sequence>
<gene>
    <name evidence="4" type="ORF">EV695_2172</name>
</gene>
<comment type="similarity">
    <text evidence="1">Belongs to the MlaA family.</text>
</comment>
<evidence type="ECO:0000313" key="5">
    <source>
        <dbReference type="Proteomes" id="UP000294887"/>
    </source>
</evidence>
<feature type="chain" id="PRO_5020789848" evidence="3">
    <location>
        <begin position="27"/>
        <end position="268"/>
    </location>
</feature>
<dbReference type="GO" id="GO:0120010">
    <property type="term" value="P:intermembrane phospholipid transfer"/>
    <property type="evidence" value="ECO:0007669"/>
    <property type="project" value="TreeGrafter"/>
</dbReference>
<comment type="caution">
    <text evidence="4">The sequence shown here is derived from an EMBL/GenBank/DDBJ whole genome shotgun (WGS) entry which is preliminary data.</text>
</comment>
<dbReference type="InterPro" id="IPR007428">
    <property type="entry name" value="MlaA"/>
</dbReference>
<keyword evidence="5" id="KW-1185">Reference proteome</keyword>
<dbReference type="PANTHER" id="PTHR30035">
    <property type="entry name" value="LIPOPROTEIN VACJ-RELATED"/>
    <property type="match status" value="1"/>
</dbReference>
<keyword evidence="4" id="KW-0449">Lipoprotein</keyword>
<evidence type="ECO:0000256" key="1">
    <source>
        <dbReference type="ARBA" id="ARBA00010634"/>
    </source>
</evidence>
<feature type="signal peptide" evidence="3">
    <location>
        <begin position="1"/>
        <end position="26"/>
    </location>
</feature>
<name>A0A4R1F534_9GAMM</name>
<dbReference type="Proteomes" id="UP000294887">
    <property type="component" value="Unassembled WGS sequence"/>
</dbReference>
<evidence type="ECO:0000313" key="4">
    <source>
        <dbReference type="EMBL" id="TCJ87659.1"/>
    </source>
</evidence>
<keyword evidence="2 3" id="KW-0732">Signal</keyword>